<dbReference type="GO" id="GO:0005829">
    <property type="term" value="C:cytosol"/>
    <property type="evidence" value="ECO:0007669"/>
    <property type="project" value="TreeGrafter"/>
</dbReference>
<dbReference type="GO" id="GO:0000287">
    <property type="term" value="F:magnesium ion binding"/>
    <property type="evidence" value="ECO:0007669"/>
    <property type="project" value="TreeGrafter"/>
</dbReference>
<dbReference type="EMBL" id="JACIVA010000060">
    <property type="protein sequence ID" value="MBB1098336.1"/>
    <property type="molecule type" value="Genomic_DNA"/>
</dbReference>
<dbReference type="NCBIfam" id="TIGR00099">
    <property type="entry name" value="Cof-subfamily"/>
    <property type="match status" value="1"/>
</dbReference>
<dbReference type="RefSeq" id="WP_182597047.1">
    <property type="nucleotide sequence ID" value="NZ_JACIVA010000060.1"/>
</dbReference>
<dbReference type="InterPro" id="IPR036412">
    <property type="entry name" value="HAD-like_sf"/>
</dbReference>
<dbReference type="NCBIfam" id="TIGR01484">
    <property type="entry name" value="HAD-SF-IIB"/>
    <property type="match status" value="1"/>
</dbReference>
<reference evidence="1 2" key="1">
    <citation type="submission" date="2020-07" db="EMBL/GenBank/DDBJ databases">
        <title>Description of Limosilactobacillus balticus sp. nov., Limosilactobacillus agrestis sp. nov., Limosilactobacillus albertensis sp. nov., Limosilactobacillus rudii sp. nov., Limosilactobacillus fastidiosus sp. nov., five novel Limosilactobacillus species isolated from the vertebrate gastrointestinal tract, and proposal of 6 subspecies of Limosilactobacillus reuteri adapted to the gastrointestinal tract of specific vertebrate hosts.</title>
        <authorList>
            <person name="Li F."/>
            <person name="Cheng C."/>
            <person name="Zheng J."/>
            <person name="Quevedo R.M."/>
            <person name="Li J."/>
            <person name="Roos S."/>
            <person name="Gaenzle M.G."/>
            <person name="Walter J."/>
        </authorList>
    </citation>
    <scope>NUCLEOTIDE SEQUENCE [LARGE SCALE GENOMIC DNA]</scope>
    <source>
        <strain evidence="1 2">STM2_1</strain>
    </source>
</reference>
<dbReference type="AlphaFoldDB" id="A0A7W3UMK1"/>
<dbReference type="Gene3D" id="3.40.50.1000">
    <property type="entry name" value="HAD superfamily/HAD-like"/>
    <property type="match status" value="1"/>
</dbReference>
<name>A0A7W3UMK1_9LACO</name>
<dbReference type="SFLD" id="SFLDS00003">
    <property type="entry name" value="Haloacid_Dehalogenase"/>
    <property type="match status" value="1"/>
</dbReference>
<protein>
    <submittedName>
        <fullName evidence="1">HAD family phosphatase</fullName>
    </submittedName>
</protein>
<dbReference type="InterPro" id="IPR000150">
    <property type="entry name" value="Cof"/>
</dbReference>
<sequence length="268" mass="30185">MIKMIALDLDNTLLNSNKEISKRNEVILKQLHEQGIRVVLCTGRPINAIWPYIEQLGLTKPDDYTITFNGGLVINNTSREHLFELGMKKADLKPLFEYVNNEKIPLNVLDFERVYELNDYPGSIYRTVLKNIEFNNLAMHDLPETIYSKAVMAIEPAELSPIIAKLPADLKAHYHAVQSQPMIMEFLPKNLNKAVGLKALLDHFNEDFSNLMAFGDADNDLEMIEAAVQGIVMENGLPNVKAAATAITDTNDNDGVAKYCERYFATLL</sequence>
<dbReference type="SFLD" id="SFLDG01140">
    <property type="entry name" value="C2.B:_Phosphomannomutase_and_P"/>
    <property type="match status" value="1"/>
</dbReference>
<dbReference type="InterPro" id="IPR006379">
    <property type="entry name" value="HAD-SF_hydro_IIB"/>
</dbReference>
<evidence type="ECO:0000313" key="1">
    <source>
        <dbReference type="EMBL" id="MBB1098336.1"/>
    </source>
</evidence>
<proteinExistence type="predicted"/>
<dbReference type="SUPFAM" id="SSF56784">
    <property type="entry name" value="HAD-like"/>
    <property type="match status" value="1"/>
</dbReference>
<gene>
    <name evidence="1" type="ORF">H5S09_10405</name>
</gene>
<dbReference type="GO" id="GO:0016791">
    <property type="term" value="F:phosphatase activity"/>
    <property type="evidence" value="ECO:0007669"/>
    <property type="project" value="TreeGrafter"/>
</dbReference>
<organism evidence="1 2">
    <name type="scientific">Limosilactobacillus rudii</name>
    <dbReference type="NCBI Taxonomy" id="2759755"/>
    <lineage>
        <taxon>Bacteria</taxon>
        <taxon>Bacillati</taxon>
        <taxon>Bacillota</taxon>
        <taxon>Bacilli</taxon>
        <taxon>Lactobacillales</taxon>
        <taxon>Lactobacillaceae</taxon>
        <taxon>Limosilactobacillus</taxon>
    </lineage>
</organism>
<dbReference type="InterPro" id="IPR023214">
    <property type="entry name" value="HAD_sf"/>
</dbReference>
<dbReference type="PANTHER" id="PTHR10000:SF8">
    <property type="entry name" value="HAD SUPERFAMILY HYDROLASE-LIKE, TYPE 3"/>
    <property type="match status" value="1"/>
</dbReference>
<evidence type="ECO:0000313" key="2">
    <source>
        <dbReference type="Proteomes" id="UP000517106"/>
    </source>
</evidence>
<comment type="caution">
    <text evidence="1">The sequence shown here is derived from an EMBL/GenBank/DDBJ whole genome shotgun (WGS) entry which is preliminary data.</text>
</comment>
<dbReference type="SFLD" id="SFLDG01144">
    <property type="entry name" value="C2.B.4:_PGP_Like"/>
    <property type="match status" value="1"/>
</dbReference>
<dbReference type="Pfam" id="PF08282">
    <property type="entry name" value="Hydrolase_3"/>
    <property type="match status" value="1"/>
</dbReference>
<keyword evidence="2" id="KW-1185">Reference proteome</keyword>
<dbReference type="Proteomes" id="UP000517106">
    <property type="component" value="Unassembled WGS sequence"/>
</dbReference>
<accession>A0A7W3UMK1</accession>
<dbReference type="PROSITE" id="PS01229">
    <property type="entry name" value="COF_2"/>
    <property type="match status" value="1"/>
</dbReference>
<dbReference type="CDD" id="cd07516">
    <property type="entry name" value="HAD_Pase"/>
    <property type="match status" value="1"/>
</dbReference>
<dbReference type="Gene3D" id="3.30.1240.10">
    <property type="match status" value="1"/>
</dbReference>
<dbReference type="PANTHER" id="PTHR10000">
    <property type="entry name" value="PHOSPHOSERINE PHOSPHATASE"/>
    <property type="match status" value="1"/>
</dbReference>